<dbReference type="SUPFAM" id="SSF140383">
    <property type="entry name" value="BSD domain-like"/>
    <property type="match status" value="1"/>
</dbReference>
<proteinExistence type="predicted"/>
<dbReference type="EMBL" id="CAKLCB010000268">
    <property type="protein sequence ID" value="CAH0518791.1"/>
    <property type="molecule type" value="Genomic_DNA"/>
</dbReference>
<dbReference type="Proteomes" id="UP001160483">
    <property type="component" value="Unassembled WGS sequence"/>
</dbReference>
<feature type="coiled-coil region" evidence="1">
    <location>
        <begin position="289"/>
        <end position="323"/>
    </location>
</feature>
<feature type="domain" description="BSD" evidence="3">
    <location>
        <begin position="68"/>
        <end position="120"/>
    </location>
</feature>
<dbReference type="EMBL" id="CAKKTJ010000326">
    <property type="protein sequence ID" value="CAH0480872.1"/>
    <property type="molecule type" value="Genomic_DNA"/>
</dbReference>
<feature type="region of interest" description="Disordered" evidence="2">
    <location>
        <begin position="124"/>
        <end position="156"/>
    </location>
</feature>
<dbReference type="PANTHER" id="PTHR16019:SF5">
    <property type="entry name" value="BSD DOMAIN-CONTAINING PROTEIN 1"/>
    <property type="match status" value="1"/>
</dbReference>
<keyword evidence="1" id="KW-0175">Coiled coil</keyword>
<feature type="compositionally biased region" description="Basic and acidic residues" evidence="2">
    <location>
        <begin position="124"/>
        <end position="147"/>
    </location>
</feature>
<comment type="caution">
    <text evidence="4">The sequence shown here is derived from an EMBL/GenBank/DDBJ whole genome shotgun (WGS) entry which is preliminary data.</text>
</comment>
<dbReference type="PANTHER" id="PTHR16019">
    <property type="entry name" value="SYNAPSE-ASSOCIATED PROTEIN"/>
    <property type="match status" value="1"/>
</dbReference>
<accession>A0AAU9LD96</accession>
<organism evidence="4 7">
    <name type="scientific">Peronospora belbahrii</name>
    <dbReference type="NCBI Taxonomy" id="622444"/>
    <lineage>
        <taxon>Eukaryota</taxon>
        <taxon>Sar</taxon>
        <taxon>Stramenopiles</taxon>
        <taxon>Oomycota</taxon>
        <taxon>Peronosporomycetes</taxon>
        <taxon>Peronosporales</taxon>
        <taxon>Peronosporaceae</taxon>
        <taxon>Peronospora</taxon>
    </lineage>
</organism>
<evidence type="ECO:0000259" key="3">
    <source>
        <dbReference type="PROSITE" id="PS50858"/>
    </source>
</evidence>
<evidence type="ECO:0000256" key="2">
    <source>
        <dbReference type="SAM" id="MobiDB-lite"/>
    </source>
</evidence>
<protein>
    <recommendedName>
        <fullName evidence="3">BSD domain-containing protein</fullName>
    </recommendedName>
</protein>
<keyword evidence="6" id="KW-1185">Reference proteome</keyword>
<feature type="compositionally biased region" description="Polar residues" evidence="2">
    <location>
        <begin position="379"/>
        <end position="388"/>
    </location>
</feature>
<dbReference type="Gene3D" id="1.10.3970.10">
    <property type="entry name" value="BSD domain"/>
    <property type="match status" value="1"/>
</dbReference>
<name>A0AAU9LD96_9STRA</name>
<gene>
    <name evidence="5" type="ORF">PBS001_LOCUS5348</name>
    <name evidence="4" type="ORF">PBS003_LOCUS7486</name>
</gene>
<dbReference type="Proteomes" id="UP001158986">
    <property type="component" value="Unassembled WGS sequence"/>
</dbReference>
<dbReference type="SMART" id="SM00751">
    <property type="entry name" value="BSD"/>
    <property type="match status" value="1"/>
</dbReference>
<evidence type="ECO:0000313" key="7">
    <source>
        <dbReference type="Proteomes" id="UP001160483"/>
    </source>
</evidence>
<evidence type="ECO:0000313" key="6">
    <source>
        <dbReference type="Proteomes" id="UP001158986"/>
    </source>
</evidence>
<dbReference type="AlphaFoldDB" id="A0AAU9LD96"/>
<dbReference type="PROSITE" id="PS50858">
    <property type="entry name" value="BSD"/>
    <property type="match status" value="1"/>
</dbReference>
<evidence type="ECO:0000256" key="1">
    <source>
        <dbReference type="SAM" id="Coils"/>
    </source>
</evidence>
<evidence type="ECO:0000313" key="4">
    <source>
        <dbReference type="EMBL" id="CAH0480872.1"/>
    </source>
</evidence>
<dbReference type="Pfam" id="PF03909">
    <property type="entry name" value="BSD"/>
    <property type="match status" value="1"/>
</dbReference>
<dbReference type="InterPro" id="IPR035925">
    <property type="entry name" value="BSD_dom_sf"/>
</dbReference>
<dbReference type="GO" id="GO:0005737">
    <property type="term" value="C:cytoplasm"/>
    <property type="evidence" value="ECO:0007669"/>
    <property type="project" value="TreeGrafter"/>
</dbReference>
<dbReference type="InterPro" id="IPR051494">
    <property type="entry name" value="BSD_domain-containing"/>
</dbReference>
<feature type="region of interest" description="Disordered" evidence="2">
    <location>
        <begin position="370"/>
        <end position="392"/>
    </location>
</feature>
<reference evidence="4 6" key="1">
    <citation type="submission" date="2021-11" db="EMBL/GenBank/DDBJ databases">
        <authorList>
            <person name="Islam A."/>
            <person name="Islam S."/>
            <person name="Flora M.S."/>
            <person name="Rahman M."/>
            <person name="Ziaur R.M."/>
            <person name="Epstein J.H."/>
            <person name="Hassan M."/>
            <person name="Klassen M."/>
            <person name="Woodard K."/>
            <person name="Webb A."/>
            <person name="Webby R.J."/>
            <person name="El Zowalaty M.E."/>
        </authorList>
    </citation>
    <scope>NUCLEOTIDE SEQUENCE</scope>
    <source>
        <strain evidence="5">Pbs1</strain>
        <strain evidence="4">Pbs3</strain>
    </source>
</reference>
<dbReference type="InterPro" id="IPR005607">
    <property type="entry name" value="BSD_dom"/>
</dbReference>
<sequence>MWKLLEQAAKNASINASSYVLSVHEKAQTLAAAVQDEASALLSNAMGSARSGPVDEILFEEVADYQQFLSFFSIEEHKHEIKRALDEDADICALHDTIVPLELSYDEFWCRYFFRQQQAEQREKIGQKQDVVDTKKSPEENREKEYSGDEALNGDYEHRPQDMQLSREKADCEDQEGLWILKAARDAERRAATQWRQKARDLHHQVHEIKLSYDEKEQKAVQEWEKQLQTLCDRYETKMAALTLQISEARAAGYGEGIRESQAALEGVQQKAKEDTTRLRCEICEGVFGASVEERIATLTKEKENLQKKLIIAREQIVELEKRGGIPAEKAGDTAYAELTKEKDLWRIKALKMKKLKDFVHAELTTLRQQRDAPAGSDSLASGIQSTNSDDHRKLQTRMDELQTQLATALVGSEAQAREAYEKGIETGKAEADQRAKRERDVAYQEGYKKAQADVKSEMGVLKAELQMFRAFHESAAHCADHVDENIEDLLDGSLDDISLAEGQALCSPTSSVSIFTDNGKNDFSCESTNDWGEW</sequence>
<evidence type="ECO:0000313" key="5">
    <source>
        <dbReference type="EMBL" id="CAH0518791.1"/>
    </source>
</evidence>